<feature type="domain" description="FAD-binding FR-type" evidence="6">
    <location>
        <begin position="792"/>
        <end position="908"/>
    </location>
</feature>
<dbReference type="Gene3D" id="3.30.2070.10">
    <property type="entry name" value="Formate dehydrogenase/DMSO reductase"/>
    <property type="match status" value="1"/>
</dbReference>
<dbReference type="Pfam" id="PF01568">
    <property type="entry name" value="Molydop_binding"/>
    <property type="match status" value="1"/>
</dbReference>
<dbReference type="InterPro" id="IPR009010">
    <property type="entry name" value="Asp_de-COase-like_dom_sf"/>
</dbReference>
<dbReference type="SUPFAM" id="SSF50692">
    <property type="entry name" value="ADC-like"/>
    <property type="match status" value="1"/>
</dbReference>
<comment type="similarity">
    <text evidence="1">Belongs to the prokaryotic molybdopterin-containing oxidoreductase family.</text>
</comment>
<dbReference type="CDD" id="cd02781">
    <property type="entry name" value="MopB_CT_Acetylene-hydratase"/>
    <property type="match status" value="1"/>
</dbReference>
<organism evidence="8 9">
    <name type="scientific">Cupriavidus pampae</name>
    <dbReference type="NCBI Taxonomy" id="659251"/>
    <lineage>
        <taxon>Bacteria</taxon>
        <taxon>Pseudomonadati</taxon>
        <taxon>Pseudomonadota</taxon>
        <taxon>Betaproteobacteria</taxon>
        <taxon>Burkholderiales</taxon>
        <taxon>Burkholderiaceae</taxon>
        <taxon>Cupriavidus</taxon>
    </lineage>
</organism>
<feature type="domain" description="4Fe-4S Mo/W bis-MGD-type" evidence="7">
    <location>
        <begin position="9"/>
        <end position="64"/>
    </location>
</feature>
<dbReference type="InterPro" id="IPR050612">
    <property type="entry name" value="Prok_Mopterin_Oxidored"/>
</dbReference>
<dbReference type="InterPro" id="IPR008333">
    <property type="entry name" value="Cbr1-like_FAD-bd_dom"/>
</dbReference>
<dbReference type="Gene3D" id="3.40.50.740">
    <property type="match status" value="2"/>
</dbReference>
<dbReference type="InterPro" id="IPR006657">
    <property type="entry name" value="MoPterin_dinucl-bd_dom"/>
</dbReference>
<dbReference type="CDD" id="cd00207">
    <property type="entry name" value="fer2"/>
    <property type="match status" value="1"/>
</dbReference>
<dbReference type="Gene3D" id="2.40.30.10">
    <property type="entry name" value="Translation factors"/>
    <property type="match status" value="1"/>
</dbReference>
<dbReference type="Gene3D" id="3.40.50.80">
    <property type="entry name" value="Nucleotide-binding domain of ferredoxin-NADP reductase (FNR) module"/>
    <property type="match status" value="1"/>
</dbReference>
<dbReference type="EC" id="1.14.12.17" evidence="8"/>
<dbReference type="EMBL" id="CAJZAG010000005">
    <property type="protein sequence ID" value="CAG9174098.1"/>
    <property type="molecule type" value="Genomic_DNA"/>
</dbReference>
<gene>
    <name evidence="8" type="primary">hmp_4</name>
    <name evidence="8" type="ORF">LMG32289_03047</name>
</gene>
<dbReference type="PRINTS" id="PR00406">
    <property type="entry name" value="CYTB5RDTASE"/>
</dbReference>
<dbReference type="PANTHER" id="PTHR43742:SF6">
    <property type="entry name" value="OXIDOREDUCTASE YYAE-RELATED"/>
    <property type="match status" value="1"/>
</dbReference>
<keyword evidence="2" id="KW-0479">Metal-binding</keyword>
<dbReference type="InterPro" id="IPR039261">
    <property type="entry name" value="FNR_nucleotide-bd"/>
</dbReference>
<dbReference type="PROSITE" id="PS51384">
    <property type="entry name" value="FAD_FR"/>
    <property type="match status" value="1"/>
</dbReference>
<dbReference type="Gene3D" id="2.20.25.90">
    <property type="entry name" value="ADC-like domains"/>
    <property type="match status" value="1"/>
</dbReference>
<dbReference type="SMART" id="SM00926">
    <property type="entry name" value="Molybdop_Fe4S4"/>
    <property type="match status" value="1"/>
</dbReference>
<evidence type="ECO:0000259" key="6">
    <source>
        <dbReference type="PROSITE" id="PS51384"/>
    </source>
</evidence>
<accession>A0ABM8X2I5</accession>
<keyword evidence="9" id="KW-1185">Reference proteome</keyword>
<dbReference type="InterPro" id="IPR037949">
    <property type="entry name" value="MopB_CT_Acetylene-hydratase"/>
</dbReference>
<dbReference type="Proteomes" id="UP000706525">
    <property type="component" value="Unassembled WGS sequence"/>
</dbReference>
<dbReference type="Pfam" id="PF00970">
    <property type="entry name" value="FAD_binding_6"/>
    <property type="match status" value="1"/>
</dbReference>
<dbReference type="GO" id="GO:0008941">
    <property type="term" value="F:nitric oxide dioxygenase NAD(P)H activity"/>
    <property type="evidence" value="ECO:0007669"/>
    <property type="project" value="UniProtKB-EC"/>
</dbReference>
<dbReference type="InterPro" id="IPR036010">
    <property type="entry name" value="2Fe-2S_ferredoxin-like_sf"/>
</dbReference>
<evidence type="ECO:0000256" key="4">
    <source>
        <dbReference type="ARBA" id="ARBA00023014"/>
    </source>
</evidence>
<dbReference type="PANTHER" id="PTHR43742">
    <property type="entry name" value="TRIMETHYLAMINE-N-OXIDE REDUCTASE"/>
    <property type="match status" value="1"/>
</dbReference>
<proteinExistence type="inferred from homology"/>
<dbReference type="InterPro" id="IPR012675">
    <property type="entry name" value="Beta-grasp_dom_sf"/>
</dbReference>
<dbReference type="InterPro" id="IPR017927">
    <property type="entry name" value="FAD-bd_FR_type"/>
</dbReference>
<feature type="domain" description="2Fe-2S ferredoxin-type" evidence="5">
    <location>
        <begin position="1057"/>
        <end position="1138"/>
    </location>
</feature>
<protein>
    <submittedName>
        <fullName evidence="8">Flavohemoprotein</fullName>
        <ecNumber evidence="8">1.14.12.17</ecNumber>
    </submittedName>
</protein>
<dbReference type="SUPFAM" id="SSF54292">
    <property type="entry name" value="2Fe-2S ferredoxin-like"/>
    <property type="match status" value="1"/>
</dbReference>
<dbReference type="Pfam" id="PF00111">
    <property type="entry name" value="Fer2"/>
    <property type="match status" value="1"/>
</dbReference>
<dbReference type="PROSITE" id="PS51669">
    <property type="entry name" value="4FE4S_MOW_BIS_MGD"/>
    <property type="match status" value="1"/>
</dbReference>
<dbReference type="PROSITE" id="PS51085">
    <property type="entry name" value="2FE2S_FER_2"/>
    <property type="match status" value="1"/>
</dbReference>
<dbReference type="Pfam" id="PF00384">
    <property type="entry name" value="Molybdopterin"/>
    <property type="match status" value="1"/>
</dbReference>
<dbReference type="Pfam" id="PF04879">
    <property type="entry name" value="Molybdop_Fe4S4"/>
    <property type="match status" value="1"/>
</dbReference>
<dbReference type="InterPro" id="IPR001041">
    <property type="entry name" value="2Fe-2S_ferredoxin-type"/>
</dbReference>
<evidence type="ECO:0000256" key="2">
    <source>
        <dbReference type="ARBA" id="ARBA00022723"/>
    </source>
</evidence>
<reference evidence="8 9" key="1">
    <citation type="submission" date="2021-08" db="EMBL/GenBank/DDBJ databases">
        <authorList>
            <person name="Peeters C."/>
        </authorList>
    </citation>
    <scope>NUCLEOTIDE SEQUENCE [LARGE SCALE GENOMIC DNA]</scope>
    <source>
        <strain evidence="8 9">LMG 32289</strain>
    </source>
</reference>
<evidence type="ECO:0000313" key="9">
    <source>
        <dbReference type="Proteomes" id="UP000706525"/>
    </source>
</evidence>
<comment type="caution">
    <text evidence="8">The sequence shown here is derived from an EMBL/GenBank/DDBJ whole genome shotgun (WGS) entry which is preliminary data.</text>
</comment>
<keyword evidence="4" id="KW-0411">Iron-sulfur</keyword>
<dbReference type="Gene3D" id="3.40.228.10">
    <property type="entry name" value="Dimethylsulfoxide Reductase, domain 2"/>
    <property type="match status" value="2"/>
</dbReference>
<evidence type="ECO:0000256" key="1">
    <source>
        <dbReference type="ARBA" id="ARBA00010312"/>
    </source>
</evidence>
<dbReference type="Pfam" id="PF00175">
    <property type="entry name" value="NAD_binding_1"/>
    <property type="match status" value="1"/>
</dbReference>
<dbReference type="InterPro" id="IPR006656">
    <property type="entry name" value="Mopterin_OxRdtase"/>
</dbReference>
<dbReference type="Gene3D" id="3.10.20.30">
    <property type="match status" value="1"/>
</dbReference>
<keyword evidence="8" id="KW-0560">Oxidoreductase</keyword>
<dbReference type="SUPFAM" id="SSF52343">
    <property type="entry name" value="Ferredoxin reductase-like, C-terminal NADP-linked domain"/>
    <property type="match status" value="1"/>
</dbReference>
<keyword evidence="3" id="KW-0408">Iron</keyword>
<evidence type="ECO:0000256" key="3">
    <source>
        <dbReference type="ARBA" id="ARBA00023004"/>
    </source>
</evidence>
<dbReference type="InterPro" id="IPR017938">
    <property type="entry name" value="Riboflavin_synthase-like_b-brl"/>
</dbReference>
<dbReference type="InterPro" id="IPR006963">
    <property type="entry name" value="Mopterin_OxRdtase_4Fe-4S_dom"/>
</dbReference>
<evidence type="ECO:0000313" key="8">
    <source>
        <dbReference type="EMBL" id="CAG9174098.1"/>
    </source>
</evidence>
<dbReference type="CDD" id="cd06184">
    <property type="entry name" value="flavohem_like_fad_nad_binding"/>
    <property type="match status" value="1"/>
</dbReference>
<name>A0ABM8X2I5_9BURK</name>
<dbReference type="Gene3D" id="2.40.40.20">
    <property type="match status" value="1"/>
</dbReference>
<dbReference type="InterPro" id="IPR001433">
    <property type="entry name" value="OxRdtase_FAD/NAD-bd"/>
</dbReference>
<dbReference type="SUPFAM" id="SSF53706">
    <property type="entry name" value="Formate dehydrogenase/DMSO reductase, domains 1-3"/>
    <property type="match status" value="1"/>
</dbReference>
<evidence type="ECO:0000259" key="7">
    <source>
        <dbReference type="PROSITE" id="PS51669"/>
    </source>
</evidence>
<sequence length="1138" mass="123893">MGSGSGMTVEEKKGYCTLCRSRCGTINVVDGDTLVEVRPDPTHPTGKAMCLKGKSAPELVHSADRVLYPMRRTQPKGATDPGWQRISWEEALTEVAARLAAARQRAPESVAFAVTTPSGTPLTDSIDWIERFVRGYGSPNIIYATEICNWHKDFAHAFTFGCGIPTADYRQAELILLWGHNPTNTWLAQAEAIGAGRAAGARMIVVDPRRTALAGQADQWLRVKPGTDAALAMAIANLLIEANAFDLAFVRRWTNGALLVRGDNGQFVRGRDLGLPDADADTFIAWDAVAGQPVTFPPTADIEHITLRGTFPLRLAGSDQDIPCEPAFERYARACAQYPVDVASRLTWIPEGDIRHAASLLASARRVAYHAWSGVGQHDNATQTERAIACLYALTGSFDVEGGNRVHGKPPHRAVNGLDLLSAAQHAKALGIDERPLGPGVHGWVTARDFYHAVLEAQPYRVDTLVAFGTNLLLSQPDVELGDRALRALDFHVHCDLFMTPSAQYADVFLPINTPWEREGLRIGFEITAEADQLIQLRQRMVTPRGESRADNDIVFDLATRIGMGALFFDGSLERGWNHMLAPAHVDVAALRAHPEGIRVPMASAERKYATLPKAFATPTGLVELYSQRLLDHGYAPLPDHAEHRPDDHADFPLVMTSAKSGYYCHSQHRGNASLRRRALRPTLDVSQELAMSIGIESGDLVRVTTPGGAATFAARIDAALHPAVVVGEYGWWQACDALGQGAYDTLGGRHSNYNALVGGERQDPVSGSTPLRAYRCRVEVDPAYDRRRAWDGFRPFRVAALAKEASDVTTVRMEALDGGLLPDFSPGQHITIRMRTNAGTEIVRSYSLTGPAAIDRRRHYSISVRRATGMAADGTRVDGIASTHINGTLAIGDVVDLRAPSGTFVMPRESRRPLVLVAGGIGITPFVNLLESLVDQQAPPRIVLLYANRNRAAHAFRERLGALRQALPSLSVIDFYEHPTPDDAPGKDYDVHGRISAAHIDDALLALRPLIYMCGPPAMMDAFAQDMIARGVPRFDILREVFRSPTTVTLAAGQRYQVRFAKSDLALEWKSEDGSLLGFSERHGVQLPSGCRVGQCESCAVTVLNGSVRHLHGQEPDDADTCLACQAVPTSDLVLDA</sequence>
<dbReference type="SUPFAM" id="SSF63380">
    <property type="entry name" value="Riboflavin synthase domain-like"/>
    <property type="match status" value="1"/>
</dbReference>
<evidence type="ECO:0000259" key="5">
    <source>
        <dbReference type="PROSITE" id="PS51085"/>
    </source>
</evidence>